<evidence type="ECO:0000256" key="1">
    <source>
        <dbReference type="SAM" id="MobiDB-lite"/>
    </source>
</evidence>
<sequence>MTTTELARRLGFAERRDPVLAPDSAELTLGYEAAYPFLAASPQPDEGDDAPVPPHRHD</sequence>
<gene>
    <name evidence="2" type="ORF">DES47_104554</name>
</gene>
<keyword evidence="3" id="KW-1185">Reference proteome</keyword>
<dbReference type="Proteomes" id="UP000295361">
    <property type="component" value="Unassembled WGS sequence"/>
</dbReference>
<protein>
    <submittedName>
        <fullName evidence="2">Uncharacterized protein</fullName>
    </submittedName>
</protein>
<dbReference type="EMBL" id="SNXS01000004">
    <property type="protein sequence ID" value="TDP64265.1"/>
    <property type="molecule type" value="Genomic_DNA"/>
</dbReference>
<dbReference type="AlphaFoldDB" id="A0A4R6QN28"/>
<comment type="caution">
    <text evidence="2">The sequence shown here is derived from an EMBL/GenBank/DDBJ whole genome shotgun (WGS) entry which is preliminary data.</text>
</comment>
<organism evidence="2 3">
    <name type="scientific">Roseateles toxinivorans</name>
    <dbReference type="NCBI Taxonomy" id="270368"/>
    <lineage>
        <taxon>Bacteria</taxon>
        <taxon>Pseudomonadati</taxon>
        <taxon>Pseudomonadota</taxon>
        <taxon>Betaproteobacteria</taxon>
        <taxon>Burkholderiales</taxon>
        <taxon>Sphaerotilaceae</taxon>
        <taxon>Roseateles</taxon>
    </lineage>
</organism>
<accession>A0A4R6QN28</accession>
<evidence type="ECO:0000313" key="3">
    <source>
        <dbReference type="Proteomes" id="UP000295361"/>
    </source>
</evidence>
<dbReference type="InParanoid" id="A0A4R6QN28"/>
<dbReference type="RefSeq" id="WP_166652056.1">
    <property type="nucleotide sequence ID" value="NZ_SNXS01000004.1"/>
</dbReference>
<reference evidence="2 3" key="1">
    <citation type="submission" date="2019-03" db="EMBL/GenBank/DDBJ databases">
        <title>Genomic Encyclopedia of Type Strains, Phase IV (KMG-IV): sequencing the most valuable type-strain genomes for metagenomic binning, comparative biology and taxonomic classification.</title>
        <authorList>
            <person name="Goeker M."/>
        </authorList>
    </citation>
    <scope>NUCLEOTIDE SEQUENCE [LARGE SCALE GENOMIC DNA]</scope>
    <source>
        <strain evidence="2 3">DSM 16998</strain>
    </source>
</reference>
<proteinExistence type="predicted"/>
<evidence type="ECO:0000313" key="2">
    <source>
        <dbReference type="EMBL" id="TDP64265.1"/>
    </source>
</evidence>
<name>A0A4R6QN28_9BURK</name>
<feature type="region of interest" description="Disordered" evidence="1">
    <location>
        <begin position="38"/>
        <end position="58"/>
    </location>
</feature>